<protein>
    <submittedName>
        <fullName evidence="1">Uncharacterized protein</fullName>
    </submittedName>
</protein>
<organism evidence="1">
    <name type="scientific">marine metagenome</name>
    <dbReference type="NCBI Taxonomy" id="408172"/>
    <lineage>
        <taxon>unclassified sequences</taxon>
        <taxon>metagenomes</taxon>
        <taxon>ecological metagenomes</taxon>
    </lineage>
</organism>
<sequence>MTNFLNNNIFGTVDESLLRVFSSVTADTPDAN</sequence>
<proteinExistence type="predicted"/>
<gene>
    <name evidence="1" type="ORF">METZ01_LOCUS12648</name>
</gene>
<dbReference type="AlphaFoldDB" id="A0A381NZY6"/>
<evidence type="ECO:0000313" key="1">
    <source>
        <dbReference type="EMBL" id="SUZ59794.1"/>
    </source>
</evidence>
<accession>A0A381NZY6</accession>
<reference evidence="1" key="1">
    <citation type="submission" date="2018-05" db="EMBL/GenBank/DDBJ databases">
        <authorList>
            <person name="Lanie J.A."/>
            <person name="Ng W.-L."/>
            <person name="Kazmierczak K.M."/>
            <person name="Andrzejewski T.M."/>
            <person name="Davidsen T.M."/>
            <person name="Wayne K.J."/>
            <person name="Tettelin H."/>
            <person name="Glass J.I."/>
            <person name="Rusch D."/>
            <person name="Podicherti R."/>
            <person name="Tsui H.-C.T."/>
            <person name="Winkler M.E."/>
        </authorList>
    </citation>
    <scope>NUCLEOTIDE SEQUENCE</scope>
</reference>
<dbReference type="EMBL" id="UINC01000699">
    <property type="protein sequence ID" value="SUZ59794.1"/>
    <property type="molecule type" value="Genomic_DNA"/>
</dbReference>
<name>A0A381NZY6_9ZZZZ</name>